<evidence type="ECO:0000313" key="3">
    <source>
        <dbReference type="Proteomes" id="UP000315395"/>
    </source>
</evidence>
<sequence length="363" mass="35967">MWALDPQVRPGPTNSLVDVAGLRVGQHDRRGDGWLTGTTVVLAPPEGAVAGVDVRGGGPGTRETDLLDPLNQVDRVHAIVLTGGSAFGLAAADGVMQQLYAEGVGFPAGPEPGQVVPIVPAAVVFDLGRGGDFGATPDASFGTAACAAATTAAPALGSVGAGTGAECGGLKGGVGSASAVLPDGTTVAALVVANPGGHVLDLRTGGLLGASALLEGDLDVLGERAAYGLRRPDPGELQEARERAGARSGGLMPKVLATTIGVIATDATLTKAQAAKVAGIGHDGMARAIDPVHTMFDGDTLFTIATGARPAPDPVAFHGLLTVAARTVTRAIVRAVLAAEGCQTPAGTVRSYCEAFPSAVTTS</sequence>
<reference evidence="2 3" key="1">
    <citation type="submission" date="2019-07" db="EMBL/GenBank/DDBJ databases">
        <title>complete genome sequencing of Ornithinimicrobium sp. H23M54.</title>
        <authorList>
            <person name="Bae J.-W."/>
            <person name="Lee S.-Y."/>
        </authorList>
    </citation>
    <scope>NUCLEOTIDE SEQUENCE [LARGE SCALE GENOMIC DNA]</scope>
    <source>
        <strain evidence="2 3">H23M54</strain>
    </source>
</reference>
<name>A0A516GF80_9MICO</name>
<dbReference type="SUPFAM" id="SSF56266">
    <property type="entry name" value="DmpA/ArgJ-like"/>
    <property type="match status" value="1"/>
</dbReference>
<dbReference type="AlphaFoldDB" id="A0A516GF80"/>
<evidence type="ECO:0000313" key="2">
    <source>
        <dbReference type="EMBL" id="QDO90179.1"/>
    </source>
</evidence>
<dbReference type="EMBL" id="CP041616">
    <property type="protein sequence ID" value="QDO90179.1"/>
    <property type="molecule type" value="Genomic_DNA"/>
</dbReference>
<keyword evidence="3" id="KW-1185">Reference proteome</keyword>
<dbReference type="PANTHER" id="PTHR36512">
    <property type="entry name" value="D-AMINOPEPTIDASE"/>
    <property type="match status" value="1"/>
</dbReference>
<dbReference type="PANTHER" id="PTHR36512:SF3">
    <property type="entry name" value="BLR5678 PROTEIN"/>
    <property type="match status" value="1"/>
</dbReference>
<dbReference type="CDD" id="cd02252">
    <property type="entry name" value="nylC_like"/>
    <property type="match status" value="1"/>
</dbReference>
<dbReference type="InterPro" id="IPR005321">
    <property type="entry name" value="Peptidase_S58_DmpA"/>
</dbReference>
<protein>
    <submittedName>
        <fullName evidence="2">P1 family peptidase</fullName>
    </submittedName>
</protein>
<proteinExistence type="inferred from homology"/>
<organism evidence="2 3">
    <name type="scientific">Ornithinimicrobium ciconiae</name>
    <dbReference type="NCBI Taxonomy" id="2594265"/>
    <lineage>
        <taxon>Bacteria</taxon>
        <taxon>Bacillati</taxon>
        <taxon>Actinomycetota</taxon>
        <taxon>Actinomycetes</taxon>
        <taxon>Micrococcales</taxon>
        <taxon>Ornithinimicrobiaceae</taxon>
        <taxon>Ornithinimicrobium</taxon>
    </lineage>
</organism>
<dbReference type="Pfam" id="PF03576">
    <property type="entry name" value="Peptidase_S58"/>
    <property type="match status" value="1"/>
</dbReference>
<comment type="similarity">
    <text evidence="1">Belongs to the peptidase S58 family.</text>
</comment>
<dbReference type="GO" id="GO:0004177">
    <property type="term" value="F:aminopeptidase activity"/>
    <property type="evidence" value="ECO:0007669"/>
    <property type="project" value="TreeGrafter"/>
</dbReference>
<dbReference type="OrthoDB" id="9808347at2"/>
<evidence type="ECO:0000256" key="1">
    <source>
        <dbReference type="ARBA" id="ARBA00007068"/>
    </source>
</evidence>
<dbReference type="KEGG" id="orz:FNH13_02485"/>
<dbReference type="InterPro" id="IPR016117">
    <property type="entry name" value="ArgJ-like_dom_sf"/>
</dbReference>
<dbReference type="Proteomes" id="UP000315395">
    <property type="component" value="Chromosome"/>
</dbReference>
<dbReference type="Gene3D" id="3.60.70.12">
    <property type="entry name" value="L-amino peptidase D-ALA esterase/amidase"/>
    <property type="match status" value="1"/>
</dbReference>
<accession>A0A516GF80</accession>
<gene>
    <name evidence="2" type="ORF">FNH13_02485</name>
</gene>